<reference evidence="17 18" key="1">
    <citation type="submission" date="2024-01" db="EMBL/GenBank/DDBJ databases">
        <title>A telomere-to-telomere, gap-free genome of sweet tea (Lithocarpus litseifolius).</title>
        <authorList>
            <person name="Zhou J."/>
        </authorList>
    </citation>
    <scope>NUCLEOTIDE SEQUENCE [LARGE SCALE GENOMIC DNA]</scope>
    <source>
        <strain evidence="17">Zhou-2022a</strain>
        <tissue evidence="17">Leaf</tissue>
    </source>
</reference>
<dbReference type="InterPro" id="IPR013083">
    <property type="entry name" value="Znf_RING/FYVE/PHD"/>
</dbReference>
<keyword evidence="10" id="KW-0862">Zinc</keyword>
<dbReference type="Gene3D" id="3.30.40.10">
    <property type="entry name" value="Zinc/RING finger domain, C3HC4 (zinc finger)"/>
    <property type="match status" value="1"/>
</dbReference>
<dbReference type="EMBL" id="JAZDWU010000004">
    <property type="protein sequence ID" value="KAL0004104.1"/>
    <property type="molecule type" value="Genomic_DNA"/>
</dbReference>
<evidence type="ECO:0000256" key="7">
    <source>
        <dbReference type="ARBA" id="ARBA00022723"/>
    </source>
</evidence>
<comment type="catalytic activity">
    <reaction evidence="1">
        <text>S-ubiquitinyl-[E2 ubiquitin-conjugating enzyme]-L-cysteine + [acceptor protein]-L-lysine = [E2 ubiquitin-conjugating enzyme]-L-cysteine + N(6)-ubiquitinyl-[acceptor protein]-L-lysine.</text>
        <dbReference type="EC" id="2.3.2.27"/>
    </reaction>
</comment>
<proteinExistence type="inferred from homology"/>
<dbReference type="GO" id="GO:0061630">
    <property type="term" value="F:ubiquitin protein ligase activity"/>
    <property type="evidence" value="ECO:0007669"/>
    <property type="project" value="UniProtKB-EC"/>
</dbReference>
<keyword evidence="9" id="KW-0833">Ubl conjugation pathway</keyword>
<dbReference type="EC" id="2.3.2.27" evidence="4"/>
<evidence type="ECO:0000256" key="5">
    <source>
        <dbReference type="ARBA" id="ARBA00022679"/>
    </source>
</evidence>
<dbReference type="PANTHER" id="PTHR45768">
    <property type="entry name" value="E3 UBIQUITIN-PROTEIN LIGASE RNF13-LIKE"/>
    <property type="match status" value="1"/>
</dbReference>
<evidence type="ECO:0000256" key="6">
    <source>
        <dbReference type="ARBA" id="ARBA00022692"/>
    </source>
</evidence>
<dbReference type="SMART" id="SM00184">
    <property type="entry name" value="RING"/>
    <property type="match status" value="1"/>
</dbReference>
<gene>
    <name evidence="17" type="ORF">SO802_011665</name>
</gene>
<comment type="pathway">
    <text evidence="3">Protein modification; protein ubiquitination.</text>
</comment>
<dbReference type="PROSITE" id="PS50089">
    <property type="entry name" value="ZF_RING_2"/>
    <property type="match status" value="1"/>
</dbReference>
<keyword evidence="5" id="KW-0808">Transferase</keyword>
<evidence type="ECO:0000256" key="4">
    <source>
        <dbReference type="ARBA" id="ARBA00012483"/>
    </source>
</evidence>
<sequence length="286" mass="31335">MSLVQSQVRLRNGFLTSPPLSHLLSPSSSPSLPYNTDYQNQPNPSSSSGNFSQNIDLHHQSMNQTDSQRFLSLMLVRDNCNNPFNFLDSDLDQAFIDALPVFLYKEIMGLTEPFDCAVCLREFSEQDKLRLLPMFSHAFHIDCIGTWLLSNSTCPLCRGNLYTPGVVGLSIENPVFCFEDPREEDGFSSNGASGFLSGQNPVENAIISKKSVFSVGLGSNGVGAVVERGVGETSSSSLDARCYSLGSYKYVVADSELQVAQCPNRVGGSMRIMKGRGKKWGMGMVR</sequence>
<evidence type="ECO:0000259" key="16">
    <source>
        <dbReference type="PROSITE" id="PS50089"/>
    </source>
</evidence>
<feature type="region of interest" description="Disordered" evidence="15">
    <location>
        <begin position="21"/>
        <end position="54"/>
    </location>
</feature>
<evidence type="ECO:0000256" key="15">
    <source>
        <dbReference type="SAM" id="MobiDB-lite"/>
    </source>
</evidence>
<evidence type="ECO:0000256" key="2">
    <source>
        <dbReference type="ARBA" id="ARBA00004167"/>
    </source>
</evidence>
<evidence type="ECO:0000256" key="11">
    <source>
        <dbReference type="ARBA" id="ARBA00022989"/>
    </source>
</evidence>
<evidence type="ECO:0000313" key="17">
    <source>
        <dbReference type="EMBL" id="KAL0004104.1"/>
    </source>
</evidence>
<dbReference type="GO" id="GO:0031625">
    <property type="term" value="F:ubiquitin protein ligase binding"/>
    <property type="evidence" value="ECO:0007669"/>
    <property type="project" value="TreeGrafter"/>
</dbReference>
<keyword evidence="18" id="KW-1185">Reference proteome</keyword>
<evidence type="ECO:0000256" key="3">
    <source>
        <dbReference type="ARBA" id="ARBA00004906"/>
    </source>
</evidence>
<evidence type="ECO:0000256" key="10">
    <source>
        <dbReference type="ARBA" id="ARBA00022833"/>
    </source>
</evidence>
<accession>A0AAW2D3B2</accession>
<dbReference type="Proteomes" id="UP001459277">
    <property type="component" value="Unassembled WGS sequence"/>
</dbReference>
<dbReference type="FunFam" id="3.30.40.10:FF:000187">
    <property type="entry name" value="E3 ubiquitin-protein ligase ATL6"/>
    <property type="match status" value="1"/>
</dbReference>
<evidence type="ECO:0000256" key="13">
    <source>
        <dbReference type="ARBA" id="ARBA00024209"/>
    </source>
</evidence>
<comment type="similarity">
    <text evidence="13">Belongs to the RING-type zinc finger family. ATL subfamily.</text>
</comment>
<comment type="subcellular location">
    <subcellularLocation>
        <location evidence="2">Membrane</location>
        <topology evidence="2">Single-pass membrane protein</topology>
    </subcellularLocation>
</comment>
<dbReference type="AlphaFoldDB" id="A0AAW2D3B2"/>
<evidence type="ECO:0000256" key="12">
    <source>
        <dbReference type="ARBA" id="ARBA00023136"/>
    </source>
</evidence>
<evidence type="ECO:0000256" key="14">
    <source>
        <dbReference type="PROSITE-ProRule" id="PRU00175"/>
    </source>
</evidence>
<evidence type="ECO:0000313" key="18">
    <source>
        <dbReference type="Proteomes" id="UP001459277"/>
    </source>
</evidence>
<evidence type="ECO:0000256" key="8">
    <source>
        <dbReference type="ARBA" id="ARBA00022771"/>
    </source>
</evidence>
<evidence type="ECO:0000256" key="9">
    <source>
        <dbReference type="ARBA" id="ARBA00022786"/>
    </source>
</evidence>
<protein>
    <recommendedName>
        <fullName evidence="4">RING-type E3 ubiquitin transferase</fullName>
        <ecNumber evidence="4">2.3.2.27</ecNumber>
    </recommendedName>
</protein>
<evidence type="ECO:0000256" key="1">
    <source>
        <dbReference type="ARBA" id="ARBA00000900"/>
    </source>
</evidence>
<keyword evidence="11" id="KW-1133">Transmembrane helix</keyword>
<dbReference type="SUPFAM" id="SSF57850">
    <property type="entry name" value="RING/U-box"/>
    <property type="match status" value="1"/>
</dbReference>
<organism evidence="17 18">
    <name type="scientific">Lithocarpus litseifolius</name>
    <dbReference type="NCBI Taxonomy" id="425828"/>
    <lineage>
        <taxon>Eukaryota</taxon>
        <taxon>Viridiplantae</taxon>
        <taxon>Streptophyta</taxon>
        <taxon>Embryophyta</taxon>
        <taxon>Tracheophyta</taxon>
        <taxon>Spermatophyta</taxon>
        <taxon>Magnoliopsida</taxon>
        <taxon>eudicotyledons</taxon>
        <taxon>Gunneridae</taxon>
        <taxon>Pentapetalae</taxon>
        <taxon>rosids</taxon>
        <taxon>fabids</taxon>
        <taxon>Fagales</taxon>
        <taxon>Fagaceae</taxon>
        <taxon>Lithocarpus</taxon>
    </lineage>
</organism>
<keyword evidence="6" id="KW-0812">Transmembrane</keyword>
<keyword evidence="8 14" id="KW-0863">Zinc-finger</keyword>
<dbReference type="PANTHER" id="PTHR45768:SF54">
    <property type="entry name" value="RING-H2 FINGER PROTEIN ATL47-LIKE"/>
    <property type="match status" value="1"/>
</dbReference>
<keyword evidence="7" id="KW-0479">Metal-binding</keyword>
<keyword evidence="12" id="KW-0472">Membrane</keyword>
<dbReference type="Pfam" id="PF13639">
    <property type="entry name" value="zf-RING_2"/>
    <property type="match status" value="1"/>
</dbReference>
<dbReference type="GO" id="GO:0008270">
    <property type="term" value="F:zinc ion binding"/>
    <property type="evidence" value="ECO:0007669"/>
    <property type="project" value="UniProtKB-KW"/>
</dbReference>
<dbReference type="InterPro" id="IPR001841">
    <property type="entry name" value="Znf_RING"/>
</dbReference>
<dbReference type="CDD" id="cd16461">
    <property type="entry name" value="RING-H2_EL5-like"/>
    <property type="match status" value="1"/>
</dbReference>
<name>A0AAW2D3B2_9ROSI</name>
<dbReference type="GO" id="GO:0016020">
    <property type="term" value="C:membrane"/>
    <property type="evidence" value="ECO:0007669"/>
    <property type="project" value="UniProtKB-SubCell"/>
</dbReference>
<comment type="caution">
    <text evidence="17">The sequence shown here is derived from an EMBL/GenBank/DDBJ whole genome shotgun (WGS) entry which is preliminary data.</text>
</comment>
<feature type="domain" description="RING-type" evidence="16">
    <location>
        <begin position="116"/>
        <end position="158"/>
    </location>
</feature>